<dbReference type="GO" id="GO:0004812">
    <property type="term" value="F:aminoacyl-tRNA ligase activity"/>
    <property type="evidence" value="ECO:0007669"/>
    <property type="project" value="UniProtKB-KW"/>
</dbReference>
<keyword evidence="4" id="KW-0648">Protein biosynthesis</keyword>
<evidence type="ECO:0000256" key="1">
    <source>
        <dbReference type="ARBA" id="ARBA00022598"/>
    </source>
</evidence>
<evidence type="ECO:0000256" key="3">
    <source>
        <dbReference type="ARBA" id="ARBA00022840"/>
    </source>
</evidence>
<keyword evidence="5" id="KW-0030">Aminoacyl-tRNA synthetase</keyword>
<dbReference type="Gene3D" id="3.30.930.10">
    <property type="entry name" value="Bira Bifunctional Protein, Domain 2"/>
    <property type="match status" value="1"/>
</dbReference>
<dbReference type="InterPro" id="IPR006195">
    <property type="entry name" value="aa-tRNA-synth_II"/>
</dbReference>
<evidence type="ECO:0000256" key="4">
    <source>
        <dbReference type="ARBA" id="ARBA00022917"/>
    </source>
</evidence>
<evidence type="ECO:0000259" key="6">
    <source>
        <dbReference type="PROSITE" id="PS50862"/>
    </source>
</evidence>
<dbReference type="PROSITE" id="PS50862">
    <property type="entry name" value="AA_TRNA_LIGASE_II"/>
    <property type="match status" value="1"/>
</dbReference>
<evidence type="ECO:0000256" key="5">
    <source>
        <dbReference type="ARBA" id="ARBA00023146"/>
    </source>
</evidence>
<protein>
    <submittedName>
        <fullName evidence="7">Amino acid--[acyl-carrier-protein] ligase 1</fullName>
        <ecNumber evidence="7">6.2.1.-</ecNumber>
    </submittedName>
</protein>
<dbReference type="InterPro" id="IPR002314">
    <property type="entry name" value="aa-tRNA-synt_IIb"/>
</dbReference>
<accession>A0A6N3CCJ0</accession>
<dbReference type="EC" id="6.2.1.-" evidence="7"/>
<dbReference type="GO" id="GO:0140096">
    <property type="term" value="F:catalytic activity, acting on a protein"/>
    <property type="evidence" value="ECO:0007669"/>
    <property type="project" value="UniProtKB-ARBA"/>
</dbReference>
<dbReference type="GO" id="GO:0005524">
    <property type="term" value="F:ATP binding"/>
    <property type="evidence" value="ECO:0007669"/>
    <property type="project" value="UniProtKB-KW"/>
</dbReference>
<dbReference type="Pfam" id="PF00587">
    <property type="entry name" value="tRNA-synt_2b"/>
    <property type="match status" value="1"/>
</dbReference>
<proteinExistence type="predicted"/>
<dbReference type="InterPro" id="IPR045864">
    <property type="entry name" value="aa-tRNA-synth_II/BPL/LPL"/>
</dbReference>
<dbReference type="GO" id="GO:0016740">
    <property type="term" value="F:transferase activity"/>
    <property type="evidence" value="ECO:0007669"/>
    <property type="project" value="UniProtKB-ARBA"/>
</dbReference>
<evidence type="ECO:0000256" key="2">
    <source>
        <dbReference type="ARBA" id="ARBA00022741"/>
    </source>
</evidence>
<dbReference type="EMBL" id="CACRUP010000022">
    <property type="protein sequence ID" value="VYU14570.1"/>
    <property type="molecule type" value="Genomic_DNA"/>
</dbReference>
<gene>
    <name evidence="7" type="ORF">PGLFYP46_00352</name>
</gene>
<keyword evidence="1 7" id="KW-0436">Ligase</keyword>
<sequence>MDSYITLKVKEENLEVINEMLPYVSEYIKEIIYDRDNKIIKVRCDEDSRSEVENSIQELEEMVTNNFFENDKINSVIIKDWTNKRVYNKKDVFAELKEKSEIYDTASGAFAYNGLTLKIFNYFLYKIDEYAKQIFNDCTIKYHRVPSLYSLDGYQKGGYFDSFPHHIMFETTCLNNLDNINKFSEAQNFKEANVKIKKPSNVLRTASCAPIYKYLENKVIDKNEKDIYIVIGTCFRNEAENIKTLSRLNEFTMKEYVFVGDERFIEDKLDRAMGLWEFWADTFSLNSKIETATDSFFANNYKRLKLFQVLGKSKIEFKCLIPNENKYISCSSKNYHRTHFSSKYNIYYGDKSTLAQSACFAFGIDRLTFALLSQKGVDIELWDENTIEEINKYVELF</sequence>
<keyword evidence="3" id="KW-0067">ATP-binding</keyword>
<feature type="domain" description="Aminoacyl-transfer RNA synthetases class-II family profile" evidence="6">
    <location>
        <begin position="146"/>
        <end position="378"/>
    </location>
</feature>
<name>A0A6N3CCJ0_9FIRM</name>
<dbReference type="RefSeq" id="WP_156702256.1">
    <property type="nucleotide sequence ID" value="NZ_CACRUP010000022.1"/>
</dbReference>
<dbReference type="AlphaFoldDB" id="A0A6N3CCJ0"/>
<evidence type="ECO:0000313" key="7">
    <source>
        <dbReference type="EMBL" id="VYU14570.1"/>
    </source>
</evidence>
<dbReference type="SMR" id="A0A6N3CCJ0"/>
<reference evidence="7" key="1">
    <citation type="submission" date="2019-11" db="EMBL/GenBank/DDBJ databases">
        <authorList>
            <person name="Feng L."/>
        </authorList>
    </citation>
    <scope>NUCLEOTIDE SEQUENCE</scope>
    <source>
        <strain evidence="7">PgorbachiiLFYP46</strain>
    </source>
</reference>
<organism evidence="7">
    <name type="scientific">Peptoniphilus gorbachii</name>
    <dbReference type="NCBI Taxonomy" id="411567"/>
    <lineage>
        <taxon>Bacteria</taxon>
        <taxon>Bacillati</taxon>
        <taxon>Bacillota</taxon>
        <taxon>Tissierellia</taxon>
        <taxon>Tissierellales</taxon>
        <taxon>Peptoniphilaceae</taxon>
        <taxon>Peptoniphilus</taxon>
    </lineage>
</organism>
<keyword evidence="2" id="KW-0547">Nucleotide-binding</keyword>
<dbReference type="GO" id="GO:0006418">
    <property type="term" value="P:tRNA aminoacylation for protein translation"/>
    <property type="evidence" value="ECO:0007669"/>
    <property type="project" value="InterPro"/>
</dbReference>
<dbReference type="SUPFAM" id="SSF55681">
    <property type="entry name" value="Class II aaRS and biotin synthetases"/>
    <property type="match status" value="1"/>
</dbReference>